<evidence type="ECO:0000313" key="2">
    <source>
        <dbReference type="Proteomes" id="UP001054252"/>
    </source>
</evidence>
<organism evidence="1 2">
    <name type="scientific">Rubroshorea leprosula</name>
    <dbReference type="NCBI Taxonomy" id="152421"/>
    <lineage>
        <taxon>Eukaryota</taxon>
        <taxon>Viridiplantae</taxon>
        <taxon>Streptophyta</taxon>
        <taxon>Embryophyta</taxon>
        <taxon>Tracheophyta</taxon>
        <taxon>Spermatophyta</taxon>
        <taxon>Magnoliopsida</taxon>
        <taxon>eudicotyledons</taxon>
        <taxon>Gunneridae</taxon>
        <taxon>Pentapetalae</taxon>
        <taxon>rosids</taxon>
        <taxon>malvids</taxon>
        <taxon>Malvales</taxon>
        <taxon>Dipterocarpaceae</taxon>
        <taxon>Rubroshorea</taxon>
    </lineage>
</organism>
<gene>
    <name evidence="1" type="ORF">SLEP1_g56615</name>
</gene>
<dbReference type="AlphaFoldDB" id="A0AAV5MJ08"/>
<keyword evidence="2" id="KW-1185">Reference proteome</keyword>
<name>A0AAV5MJ08_9ROSI</name>
<protein>
    <submittedName>
        <fullName evidence="1">Uncharacterized protein</fullName>
    </submittedName>
</protein>
<comment type="caution">
    <text evidence="1">The sequence shown here is derived from an EMBL/GenBank/DDBJ whole genome shotgun (WGS) entry which is preliminary data.</text>
</comment>
<dbReference type="EMBL" id="BPVZ01000326">
    <property type="protein sequence ID" value="GKV49891.1"/>
    <property type="molecule type" value="Genomic_DNA"/>
</dbReference>
<dbReference type="Proteomes" id="UP001054252">
    <property type="component" value="Unassembled WGS sequence"/>
</dbReference>
<evidence type="ECO:0000313" key="1">
    <source>
        <dbReference type="EMBL" id="GKV49891.1"/>
    </source>
</evidence>
<reference evidence="1 2" key="1">
    <citation type="journal article" date="2021" name="Commun. Biol.">
        <title>The genome of Shorea leprosula (Dipterocarpaceae) highlights the ecological relevance of drought in aseasonal tropical rainforests.</title>
        <authorList>
            <person name="Ng K.K.S."/>
            <person name="Kobayashi M.J."/>
            <person name="Fawcett J.A."/>
            <person name="Hatakeyama M."/>
            <person name="Paape T."/>
            <person name="Ng C.H."/>
            <person name="Ang C.C."/>
            <person name="Tnah L.H."/>
            <person name="Lee C.T."/>
            <person name="Nishiyama T."/>
            <person name="Sese J."/>
            <person name="O'Brien M.J."/>
            <person name="Copetti D."/>
            <person name="Mohd Noor M.I."/>
            <person name="Ong R.C."/>
            <person name="Putra M."/>
            <person name="Sireger I.Z."/>
            <person name="Indrioko S."/>
            <person name="Kosugi Y."/>
            <person name="Izuno A."/>
            <person name="Isagi Y."/>
            <person name="Lee S.L."/>
            <person name="Shimizu K.K."/>
        </authorList>
    </citation>
    <scope>NUCLEOTIDE SEQUENCE [LARGE SCALE GENOMIC DNA]</scope>
    <source>
        <strain evidence="1">214</strain>
    </source>
</reference>
<sequence length="80" mass="8596">MGQKLTQRLLKRRCAFCQNFRKSWSSSTLGHVQQKAKSSGLLLEISLSKGAPGASSASLHGNVCGNQYLDNFNDSGGLPL</sequence>
<proteinExistence type="predicted"/>
<accession>A0AAV5MJ08</accession>